<dbReference type="PROSITE" id="PS50097">
    <property type="entry name" value="BTB"/>
    <property type="match status" value="1"/>
</dbReference>
<reference evidence="7" key="1">
    <citation type="submission" date="2021-01" db="EMBL/GenBank/DDBJ databases">
        <authorList>
            <person name="Corre E."/>
            <person name="Pelletier E."/>
            <person name="Niang G."/>
            <person name="Scheremetjew M."/>
            <person name="Finn R."/>
            <person name="Kale V."/>
            <person name="Holt S."/>
            <person name="Cochrane G."/>
            <person name="Meng A."/>
            <person name="Brown T."/>
            <person name="Cohen L."/>
        </authorList>
    </citation>
    <scope>NUCLEOTIDE SEQUENCE</scope>
    <source>
        <strain evidence="7">SoJaBio B1-5/56/2</strain>
    </source>
</reference>
<dbReference type="Pfam" id="PF17035">
    <property type="entry name" value="BET"/>
    <property type="match status" value="1"/>
</dbReference>
<dbReference type="Gene3D" id="3.30.710.10">
    <property type="entry name" value="Potassium Channel Kv1.1, Chain A"/>
    <property type="match status" value="1"/>
</dbReference>
<feature type="compositionally biased region" description="Basic and acidic residues" evidence="4">
    <location>
        <begin position="450"/>
        <end position="467"/>
    </location>
</feature>
<dbReference type="PRINTS" id="PR00503">
    <property type="entry name" value="BROMODOMAIN"/>
</dbReference>
<feature type="repeat" description="ANK" evidence="2">
    <location>
        <begin position="35"/>
        <end position="67"/>
    </location>
</feature>
<dbReference type="SUPFAM" id="SSF47370">
    <property type="entry name" value="Bromodomain"/>
    <property type="match status" value="1"/>
</dbReference>
<feature type="compositionally biased region" description="Pro residues" evidence="4">
    <location>
        <begin position="436"/>
        <end position="449"/>
    </location>
</feature>
<feature type="repeat" description="ANK" evidence="2">
    <location>
        <begin position="135"/>
        <end position="167"/>
    </location>
</feature>
<dbReference type="PROSITE" id="PS50088">
    <property type="entry name" value="ANK_REPEAT"/>
    <property type="match status" value="4"/>
</dbReference>
<dbReference type="InterPro" id="IPR027353">
    <property type="entry name" value="NET_dom"/>
</dbReference>
<dbReference type="Pfam" id="PF12796">
    <property type="entry name" value="Ank_2"/>
    <property type="match status" value="1"/>
</dbReference>
<dbReference type="InterPro" id="IPR036427">
    <property type="entry name" value="Bromodomain-like_sf"/>
</dbReference>
<feature type="domain" description="BTB" evidence="6">
    <location>
        <begin position="212"/>
        <end position="312"/>
    </location>
</feature>
<evidence type="ECO:0000256" key="3">
    <source>
        <dbReference type="PROSITE-ProRule" id="PRU00035"/>
    </source>
</evidence>
<keyword evidence="2" id="KW-0040">ANK repeat</keyword>
<feature type="repeat" description="ANK" evidence="2">
    <location>
        <begin position="102"/>
        <end position="134"/>
    </location>
</feature>
<sequence length="760" mass="82904">MSLHKAALAGDLAKLEECLEKKTDNINDESSLKKSLGAPLHDAAAGGFVSCLVALLNNGANIHLQNTTTASTPLHLAAEYGHVECIQALLEREAAVDAPDSMGMTALHTACRNSKLEAVKKLVEHKCDVNSTDNQGRTPLFFSAQRGDLPTIAFLIDSNAEYVAKPPASSPLKALRVGAGVGVVAAVGGVVAGRFEALSRDLVGLVNSEEDADVEIGVEETPLFAHRAILRSRCPLFFQKYLSPSPSSSSSSSAPSSPSANPPTSPSSSDSAPSSPSSSPSYSSSNRLKVTLDDETFRAFYAFLEFLYTGNVLSLNSTAPQYQKENARKGERAVKGEGDDVDLLFPLEVHRLAKAYELDALAEMSIDFICNNITPKNLLQSLKDFKSVGFELPDNLLAHYGSVFVRFIDEISVQPDFGTLSRACVAKMISLVKLPPMKPEPIPKQPPAKPKQEKAVAEKAESRERKTAGGGAAGAVGGENGVKEAAAATPQTRKAKGRTSTGGGNKRKRTTTQPVTLPPHKNNNPLKGRNLTMCRSLLKILLNHKESEPFREPVDVEGLKIPDYVLIIEKPMDLGTISKRLKNSFYSTNNEFYKDVQLVFDNAMTYNRPDSEIYHTSEKLLNLFLEKYEKTVWEDDQQYQHIPDPEQQRPAKKGKINTKDAGTRGGQKKKAPAKKGGKAEGGGEEVEWKNKEQKLQELVARIEELSEEHLVGLIDFLKQRKGCQVHQEKDDSFKVEFTMDSLDDVALAEVNDYVMEKLGV</sequence>
<dbReference type="SMART" id="SM00297">
    <property type="entry name" value="BROMO"/>
    <property type="match status" value="1"/>
</dbReference>
<dbReference type="SMART" id="SM00248">
    <property type="entry name" value="ANK"/>
    <property type="match status" value="4"/>
</dbReference>
<evidence type="ECO:0000259" key="5">
    <source>
        <dbReference type="PROSITE" id="PS50014"/>
    </source>
</evidence>
<dbReference type="PROSITE" id="PS50014">
    <property type="entry name" value="BROMODOMAIN_2"/>
    <property type="match status" value="1"/>
</dbReference>
<feature type="region of interest" description="Disordered" evidence="4">
    <location>
        <begin position="640"/>
        <end position="688"/>
    </location>
</feature>
<feature type="region of interest" description="Disordered" evidence="4">
    <location>
        <begin position="435"/>
        <end position="529"/>
    </location>
</feature>
<feature type="compositionally biased region" description="Low complexity" evidence="4">
    <location>
        <begin position="247"/>
        <end position="259"/>
    </location>
</feature>
<gene>
    <name evidence="7" type="ORF">NAES01612_LOCUS14580</name>
</gene>
<dbReference type="EMBL" id="HBKR01022361">
    <property type="protein sequence ID" value="CAE2312653.1"/>
    <property type="molecule type" value="Transcribed_RNA"/>
</dbReference>
<evidence type="ECO:0000256" key="4">
    <source>
        <dbReference type="SAM" id="MobiDB-lite"/>
    </source>
</evidence>
<feature type="compositionally biased region" description="Low complexity" evidence="4">
    <location>
        <begin position="266"/>
        <end position="285"/>
    </location>
</feature>
<dbReference type="CDD" id="cd18186">
    <property type="entry name" value="BTB_POZ_ZBTB_KLHL-like"/>
    <property type="match status" value="1"/>
</dbReference>
<evidence type="ECO:0000313" key="7">
    <source>
        <dbReference type="EMBL" id="CAE2312653.1"/>
    </source>
</evidence>
<dbReference type="InterPro" id="IPR036770">
    <property type="entry name" value="Ankyrin_rpt-contain_sf"/>
</dbReference>
<keyword evidence="1 3" id="KW-0103">Bromodomain</keyword>
<name>A0A7S4L217_9EUKA</name>
<dbReference type="InterPro" id="IPR011333">
    <property type="entry name" value="SKP1/BTB/POZ_sf"/>
</dbReference>
<accession>A0A7S4L217</accession>
<dbReference type="AlphaFoldDB" id="A0A7S4L217"/>
<protein>
    <submittedName>
        <fullName evidence="7">Uncharacterized protein</fullName>
    </submittedName>
</protein>
<proteinExistence type="predicted"/>
<evidence type="ECO:0000256" key="1">
    <source>
        <dbReference type="ARBA" id="ARBA00023117"/>
    </source>
</evidence>
<dbReference type="PROSITE" id="PS50297">
    <property type="entry name" value="ANK_REP_REGION"/>
    <property type="match status" value="3"/>
</dbReference>
<feature type="compositionally biased region" description="Gly residues" evidence="4">
    <location>
        <begin position="468"/>
        <end position="480"/>
    </location>
</feature>
<dbReference type="SUPFAM" id="SSF48403">
    <property type="entry name" value="Ankyrin repeat"/>
    <property type="match status" value="1"/>
</dbReference>
<dbReference type="InterPro" id="IPR002110">
    <property type="entry name" value="Ankyrin_rpt"/>
</dbReference>
<evidence type="ECO:0000256" key="2">
    <source>
        <dbReference type="PROSITE-ProRule" id="PRU00023"/>
    </source>
</evidence>
<dbReference type="Gene3D" id="1.20.920.10">
    <property type="entry name" value="Bromodomain-like"/>
    <property type="match status" value="1"/>
</dbReference>
<dbReference type="Gene3D" id="1.25.40.20">
    <property type="entry name" value="Ankyrin repeat-containing domain"/>
    <property type="match status" value="2"/>
</dbReference>
<feature type="repeat" description="ANK" evidence="2">
    <location>
        <begin position="69"/>
        <end position="101"/>
    </location>
</feature>
<organism evidence="7">
    <name type="scientific">Paramoeba aestuarina</name>
    <dbReference type="NCBI Taxonomy" id="180227"/>
    <lineage>
        <taxon>Eukaryota</taxon>
        <taxon>Amoebozoa</taxon>
        <taxon>Discosea</taxon>
        <taxon>Flabellinia</taxon>
        <taxon>Dactylopodida</taxon>
        <taxon>Paramoebidae</taxon>
        <taxon>Paramoeba</taxon>
    </lineage>
</organism>
<feature type="domain" description="Bromo" evidence="5">
    <location>
        <begin position="542"/>
        <end position="614"/>
    </location>
</feature>
<dbReference type="InterPro" id="IPR000210">
    <property type="entry name" value="BTB/POZ_dom"/>
</dbReference>
<feature type="compositionally biased region" description="Basic residues" evidence="4">
    <location>
        <begin position="666"/>
        <end position="676"/>
    </location>
</feature>
<dbReference type="InterPro" id="IPR001487">
    <property type="entry name" value="Bromodomain"/>
</dbReference>
<dbReference type="SUPFAM" id="SSF54695">
    <property type="entry name" value="POZ domain"/>
    <property type="match status" value="1"/>
</dbReference>
<dbReference type="Pfam" id="PF00439">
    <property type="entry name" value="Bromodomain"/>
    <property type="match status" value="1"/>
</dbReference>
<feature type="region of interest" description="Disordered" evidence="4">
    <location>
        <begin position="247"/>
        <end position="286"/>
    </location>
</feature>
<dbReference type="SMART" id="SM00225">
    <property type="entry name" value="BTB"/>
    <property type="match status" value="1"/>
</dbReference>
<dbReference type="PANTHER" id="PTHR45926">
    <property type="entry name" value="OSJNBA0053K19.4 PROTEIN"/>
    <property type="match status" value="1"/>
</dbReference>
<evidence type="ECO:0000259" key="6">
    <source>
        <dbReference type="PROSITE" id="PS50097"/>
    </source>
</evidence>